<sequence length="196" mass="22706">MNKIDNSDILAVIHRLFDGYAHDHNIIMKTVAKCYNKNLLVIEKMIGTGHYTKDSILENIINNVCETKKAVVSISPKRKRVLNFMLHSIAKDDSQIAHGETFATMYQQYLREYNDIQKEKESQKNMQQYKKVSAFIPENINKFLIEQNSHKKSGEKGHKFEGGWIPILSRLLATLKHSKKHTTVKKHKKQGKEKKS</sequence>
<dbReference type="Proteomes" id="UP001314181">
    <property type="component" value="Unassembled WGS sequence"/>
</dbReference>
<dbReference type="EMBL" id="CAWVOK010000014">
    <property type="protein sequence ID" value="CAK8162704.1"/>
    <property type="molecule type" value="Genomic_DNA"/>
</dbReference>
<reference evidence="1 2" key="1">
    <citation type="submission" date="2024-01" db="EMBL/GenBank/DDBJ databases">
        <authorList>
            <person name="Kunselman E."/>
        </authorList>
    </citation>
    <scope>NUCLEOTIDE SEQUENCE [LARGE SCALE GENOMIC DNA]</scope>
    <source>
        <strain evidence="1">2 abalone samples</strain>
    </source>
</reference>
<evidence type="ECO:0000313" key="2">
    <source>
        <dbReference type="Proteomes" id="UP001314181"/>
    </source>
</evidence>
<accession>A0ABP0EVP0</accession>
<gene>
    <name evidence="1" type="ORF">CAXC1_220021</name>
</gene>
<evidence type="ECO:0000313" key="1">
    <source>
        <dbReference type="EMBL" id="CAK8162704.1"/>
    </source>
</evidence>
<name>A0ABP0EVP0_9RICK</name>
<comment type="caution">
    <text evidence="1">The sequence shown here is derived from an EMBL/GenBank/DDBJ whole genome shotgun (WGS) entry which is preliminary data.</text>
</comment>
<keyword evidence="2" id="KW-1185">Reference proteome</keyword>
<proteinExistence type="predicted"/>
<dbReference type="RefSeq" id="WP_338363770.1">
    <property type="nucleotide sequence ID" value="NZ_CAWVOK010000014.1"/>
</dbReference>
<protein>
    <submittedName>
        <fullName evidence="1">Uncharacterized protein</fullName>
    </submittedName>
</protein>
<organism evidence="1 2">
    <name type="scientific">Candidatus Xenohaliotis californiensis</name>
    <dbReference type="NCBI Taxonomy" id="84677"/>
    <lineage>
        <taxon>Bacteria</taxon>
        <taxon>Pseudomonadati</taxon>
        <taxon>Pseudomonadota</taxon>
        <taxon>Alphaproteobacteria</taxon>
        <taxon>Rickettsiales</taxon>
        <taxon>Anaplasmataceae</taxon>
        <taxon>Candidatus Xenohaliotis</taxon>
    </lineage>
</organism>